<dbReference type="Proteomes" id="UP000552954">
    <property type="component" value="Unassembled WGS sequence"/>
</dbReference>
<gene>
    <name evidence="1" type="ORF">HK415_22045</name>
</gene>
<protein>
    <recommendedName>
        <fullName evidence="3">CENP-V/GFA domain-containing protein</fullName>
    </recommendedName>
</protein>
<dbReference type="InterPro" id="IPR046149">
    <property type="entry name" value="DUF6151"/>
</dbReference>
<dbReference type="EMBL" id="JABFCS010000001">
    <property type="protein sequence ID" value="NNU45254.1"/>
    <property type="molecule type" value="Genomic_DNA"/>
</dbReference>
<reference evidence="1 2" key="2">
    <citation type="submission" date="2020-06" db="EMBL/GenBank/DDBJ databases">
        <title>Ramlibacter rhizophilus sp. nov., isolated from rhizosphere soil of national flower Mugunghwa from South Korea.</title>
        <authorList>
            <person name="Zheng-Fei Y."/>
            <person name="Huan T."/>
        </authorList>
    </citation>
    <scope>NUCLEOTIDE SEQUENCE [LARGE SCALE GENOMIC DNA]</scope>
    <source>
        <strain evidence="1 2">B156</strain>
    </source>
</reference>
<organism evidence="1 2">
    <name type="scientific">Ramlibacter montanisoli</name>
    <dbReference type="NCBI Taxonomy" id="2732512"/>
    <lineage>
        <taxon>Bacteria</taxon>
        <taxon>Pseudomonadati</taxon>
        <taxon>Pseudomonadota</taxon>
        <taxon>Betaproteobacteria</taxon>
        <taxon>Burkholderiales</taxon>
        <taxon>Comamonadaceae</taxon>
        <taxon>Ramlibacter</taxon>
    </lineage>
</organism>
<evidence type="ECO:0000313" key="1">
    <source>
        <dbReference type="EMBL" id="NNU45254.1"/>
    </source>
</evidence>
<accession>A0A849KFE6</accession>
<evidence type="ECO:0000313" key="2">
    <source>
        <dbReference type="Proteomes" id="UP000552954"/>
    </source>
</evidence>
<dbReference type="RefSeq" id="WP_171562917.1">
    <property type="nucleotide sequence ID" value="NZ_JABFCS010000001.1"/>
</dbReference>
<evidence type="ECO:0008006" key="3">
    <source>
        <dbReference type="Google" id="ProtNLM"/>
    </source>
</evidence>
<keyword evidence="2" id="KW-1185">Reference proteome</keyword>
<dbReference type="SUPFAM" id="SSF51316">
    <property type="entry name" value="Mss4-like"/>
    <property type="match status" value="1"/>
</dbReference>
<comment type="caution">
    <text evidence="1">The sequence shown here is derived from an EMBL/GenBank/DDBJ whole genome shotgun (WGS) entry which is preliminary data.</text>
</comment>
<proteinExistence type="predicted"/>
<dbReference type="Pfam" id="PF19648">
    <property type="entry name" value="DUF6151"/>
    <property type="match status" value="1"/>
</dbReference>
<sequence length="199" mass="21647">MAHRFQCRCGKLQGEIAQPAPVLRAVCYCRDCQAYAHLLGEPQRVLDAQGGTDIVAMQSNNVRLTAGQEWLACLSLSPRGLLRWYAGCCRTPIANTPRDWKLPYAGMVHSCLERPQPIETSFPAVQLQVNTGSAHGPVPRVGKLAGMARLARLMLRLLAARARGAYRQTPFFDATGAPVVEVKVAEREAVAQAKRAVGA</sequence>
<dbReference type="Gene3D" id="3.90.1590.10">
    <property type="entry name" value="glutathione-dependent formaldehyde- activating enzyme (gfa)"/>
    <property type="match status" value="1"/>
</dbReference>
<reference evidence="1 2" key="1">
    <citation type="submission" date="2020-05" db="EMBL/GenBank/DDBJ databases">
        <authorList>
            <person name="Khan S.A."/>
            <person name="Jeon C.O."/>
            <person name="Chun B.H."/>
        </authorList>
    </citation>
    <scope>NUCLEOTIDE SEQUENCE [LARGE SCALE GENOMIC DNA]</scope>
    <source>
        <strain evidence="1 2">B156</strain>
    </source>
</reference>
<dbReference type="AlphaFoldDB" id="A0A849KFE6"/>
<dbReference type="InterPro" id="IPR011057">
    <property type="entry name" value="Mss4-like_sf"/>
</dbReference>
<name>A0A849KFE6_9BURK</name>